<dbReference type="InterPro" id="IPR021795">
    <property type="entry name" value="DUF3363"/>
</dbReference>
<gene>
    <name evidence="2" type="ORF">ACFOOT_01750</name>
</gene>
<dbReference type="EMBL" id="JBHRYE010000003">
    <property type="protein sequence ID" value="MFC3670138.1"/>
    <property type="molecule type" value="Genomic_DNA"/>
</dbReference>
<evidence type="ECO:0000256" key="1">
    <source>
        <dbReference type="SAM" id="MobiDB-lite"/>
    </source>
</evidence>
<protein>
    <submittedName>
        <fullName evidence="2">Relaxase/mobilization nuclease domain-containing protein</fullName>
    </submittedName>
</protein>
<dbReference type="RefSeq" id="WP_191324993.1">
    <property type="nucleotide sequence ID" value="NZ_BMZP01000013.1"/>
</dbReference>
<dbReference type="Pfam" id="PF11843">
    <property type="entry name" value="DUF3363"/>
    <property type="match status" value="2"/>
</dbReference>
<reference evidence="3" key="1">
    <citation type="journal article" date="2019" name="Int. J. Syst. Evol. Microbiol.">
        <title>The Global Catalogue of Microorganisms (GCM) 10K type strain sequencing project: providing services to taxonomists for standard genome sequencing and annotation.</title>
        <authorList>
            <consortium name="The Broad Institute Genomics Platform"/>
            <consortium name="The Broad Institute Genome Sequencing Center for Infectious Disease"/>
            <person name="Wu L."/>
            <person name="Ma J."/>
        </authorList>
    </citation>
    <scope>NUCLEOTIDE SEQUENCE [LARGE SCALE GENOMIC DNA]</scope>
    <source>
        <strain evidence="3">KCTC 42224</strain>
    </source>
</reference>
<name>A0ABV7V1N5_9SPHN</name>
<feature type="compositionally biased region" description="Low complexity" evidence="1">
    <location>
        <begin position="24"/>
        <end position="40"/>
    </location>
</feature>
<accession>A0ABV7V1N5</accession>
<feature type="region of interest" description="Disordered" evidence="1">
    <location>
        <begin position="1"/>
        <end position="57"/>
    </location>
</feature>
<dbReference type="Proteomes" id="UP001595683">
    <property type="component" value="Unassembled WGS sequence"/>
</dbReference>
<feature type="compositionally biased region" description="Basic and acidic residues" evidence="1">
    <location>
        <begin position="1"/>
        <end position="20"/>
    </location>
</feature>
<organism evidence="2 3">
    <name type="scientific">Novosphingobium pokkalii</name>
    <dbReference type="NCBI Taxonomy" id="1770194"/>
    <lineage>
        <taxon>Bacteria</taxon>
        <taxon>Pseudomonadati</taxon>
        <taxon>Pseudomonadota</taxon>
        <taxon>Alphaproteobacteria</taxon>
        <taxon>Sphingomonadales</taxon>
        <taxon>Sphingomonadaceae</taxon>
        <taxon>Novosphingobium</taxon>
    </lineage>
</organism>
<comment type="caution">
    <text evidence="2">The sequence shown here is derived from an EMBL/GenBank/DDBJ whole genome shotgun (WGS) entry which is preliminary data.</text>
</comment>
<proteinExistence type="predicted"/>
<evidence type="ECO:0000313" key="2">
    <source>
        <dbReference type="EMBL" id="MFC3670138.1"/>
    </source>
</evidence>
<keyword evidence="3" id="KW-1185">Reference proteome</keyword>
<evidence type="ECO:0000313" key="3">
    <source>
        <dbReference type="Proteomes" id="UP001595683"/>
    </source>
</evidence>
<sequence>MSTDDRDFTIRPGRSRDAGRGSRGRAQSLAAQVRRAAARAGHARRGAARAKGTGARGRGRIARLRLSSGGNRRRVVIKARVVRHKGSRFRAAPLARHIAYLKRDGVTRDGREGGLFSAAHDRADGDAFALRCEDDRHHFRFIVSPEDATQLADLKVFTRELMRDMNADLGTSLDWVATDHWNTDNPHVHVLVRGVAEDGSDLVIDRDYIREGLRFRAEERVTIELGPRSEQDMRHALEREVEADRWTSLDARLQRLADDLSGTIDLRPASGDDPQMGSLLIGRAAKLERMGLARREGAGLWSIAPDAQATLRDLSIRTDIIKTMHRALTGAGREPDVSGFVLHDETPSVTVVGRLAARGHHDELAGTAYAIVEGIDGRTHHLRFDNLELTGDAAPGAIVEVRSWTDRNGRERQSLATRCDLSVADQVSARGATWLDRQLVTGEVPGATGGFANELREALEARGAELERQGLARRRGGGFDLAKDLVATLRTRDLLQAADDIAAQTGLAPQPSAAGAYVSGTYRARVDLSSGRFAMIDDGVNFQLVPWRPALEPHLGQHVTGTLGPGGSVEWSLGRGRGLSI</sequence>